<evidence type="ECO:0000313" key="3">
    <source>
        <dbReference type="Proteomes" id="UP001169823"/>
    </source>
</evidence>
<gene>
    <name evidence="2" type="ORF">Q4494_02210</name>
</gene>
<dbReference type="AlphaFoldDB" id="A0AAW7XNE6"/>
<evidence type="ECO:0000313" key="2">
    <source>
        <dbReference type="EMBL" id="MDO6455876.1"/>
    </source>
</evidence>
<dbReference type="RefSeq" id="WP_303479441.1">
    <property type="nucleotide sequence ID" value="NZ_JAUOPJ010000001.1"/>
</dbReference>
<feature type="region of interest" description="Disordered" evidence="1">
    <location>
        <begin position="237"/>
        <end position="274"/>
    </location>
</feature>
<feature type="region of interest" description="Disordered" evidence="1">
    <location>
        <begin position="289"/>
        <end position="325"/>
    </location>
</feature>
<sequence length="352" mass="38691">MAGVAHTPYLEKRPCGYFFRRRLPTAWIEIMNPDQSFAVCLSLRTHVLSDAKFIVARLTAHTDAAFALTTERPVNHLKPEHVTLLSEMARFQIAAHEALRASAEPRSEAAATFAAQTERATQDMLRRALALGDRSPVVEPLREMAKRLGVTLDESSADWRKLAFEGLRVMLDVSRERENREIGTYEDVTPVFRSVMASRAAFPAAAQPCHVARAPVPTPAVPTASIAPSPSVFAAPMPPVPSMPSEPRMPSMPPKPSMQTTPTPREPQMAKTQLAETHLTCSAQPHVVEAPAKTRSSETIQKPAVSESAEPKTSRAPLAPQDDDIAFRIKQRPPLLRNIDLRDLSPELKAVV</sequence>
<proteinExistence type="predicted"/>
<dbReference type="EMBL" id="JAUOPJ010000001">
    <property type="protein sequence ID" value="MDO6455876.1"/>
    <property type="molecule type" value="Genomic_DNA"/>
</dbReference>
<name>A0AAW7XNE6_9RHOB</name>
<accession>A0AAW7XNE6</accession>
<protein>
    <submittedName>
        <fullName evidence="2">Uncharacterized protein</fullName>
    </submittedName>
</protein>
<reference evidence="2" key="1">
    <citation type="submission" date="2023-07" db="EMBL/GenBank/DDBJ databases">
        <title>Genome content predicts the carbon catabolic preferences of heterotrophic bacteria.</title>
        <authorList>
            <person name="Gralka M."/>
        </authorList>
    </citation>
    <scope>NUCLEOTIDE SEQUENCE</scope>
    <source>
        <strain evidence="2">I2M02</strain>
    </source>
</reference>
<evidence type="ECO:0000256" key="1">
    <source>
        <dbReference type="SAM" id="MobiDB-lite"/>
    </source>
</evidence>
<dbReference type="Proteomes" id="UP001169823">
    <property type="component" value="Unassembled WGS sequence"/>
</dbReference>
<comment type="caution">
    <text evidence="2">The sequence shown here is derived from an EMBL/GenBank/DDBJ whole genome shotgun (WGS) entry which is preliminary data.</text>
</comment>
<organism evidence="2 3">
    <name type="scientific">Celeribacter halophilus</name>
    <dbReference type="NCBI Taxonomy" id="576117"/>
    <lineage>
        <taxon>Bacteria</taxon>
        <taxon>Pseudomonadati</taxon>
        <taxon>Pseudomonadota</taxon>
        <taxon>Alphaproteobacteria</taxon>
        <taxon>Rhodobacterales</taxon>
        <taxon>Roseobacteraceae</taxon>
        <taxon>Celeribacter</taxon>
    </lineage>
</organism>